<keyword evidence="21" id="KW-1185">Reference proteome</keyword>
<name>A0A5B7X3A8_9FLAO</name>
<dbReference type="FunFam" id="3.40.50.300:FF:000296">
    <property type="entry name" value="ATP-dependent DNA helicase RecQ"/>
    <property type="match status" value="1"/>
</dbReference>
<dbReference type="EC" id="5.6.2.4" evidence="16"/>
<dbReference type="SUPFAM" id="SSF52540">
    <property type="entry name" value="P-loop containing nucleoside triphosphate hydrolases"/>
    <property type="match status" value="1"/>
</dbReference>
<evidence type="ECO:0000256" key="11">
    <source>
        <dbReference type="ARBA" id="ARBA00023125"/>
    </source>
</evidence>
<dbReference type="InterPro" id="IPR010997">
    <property type="entry name" value="HRDC-like_sf"/>
</dbReference>
<dbReference type="Gene3D" id="3.40.50.300">
    <property type="entry name" value="P-loop containing nucleotide triphosphate hydrolases"/>
    <property type="match status" value="2"/>
</dbReference>
<dbReference type="InterPro" id="IPR036388">
    <property type="entry name" value="WH-like_DNA-bd_sf"/>
</dbReference>
<keyword evidence="13" id="KW-0234">DNA repair</keyword>
<keyword evidence="12" id="KW-0233">DNA recombination</keyword>
<dbReference type="PROSITE" id="PS50967">
    <property type="entry name" value="HRDC"/>
    <property type="match status" value="1"/>
</dbReference>
<dbReference type="PROSITE" id="PS51194">
    <property type="entry name" value="HELICASE_CTER"/>
    <property type="match status" value="1"/>
</dbReference>
<dbReference type="GO" id="GO:0046872">
    <property type="term" value="F:metal ion binding"/>
    <property type="evidence" value="ECO:0007669"/>
    <property type="project" value="UniProtKB-KW"/>
</dbReference>
<dbReference type="GO" id="GO:0006310">
    <property type="term" value="P:DNA recombination"/>
    <property type="evidence" value="ECO:0007669"/>
    <property type="project" value="UniProtKB-UniRule"/>
</dbReference>
<dbReference type="Proteomes" id="UP000309016">
    <property type="component" value="Chromosome"/>
</dbReference>
<dbReference type="GO" id="GO:0043590">
    <property type="term" value="C:bacterial nucleoid"/>
    <property type="evidence" value="ECO:0007669"/>
    <property type="project" value="TreeGrafter"/>
</dbReference>
<evidence type="ECO:0000256" key="2">
    <source>
        <dbReference type="ARBA" id="ARBA00001947"/>
    </source>
</evidence>
<dbReference type="NCBIfam" id="TIGR00614">
    <property type="entry name" value="recQ_fam"/>
    <property type="match status" value="1"/>
</dbReference>
<feature type="domain" description="Helicase ATP-binding" evidence="18">
    <location>
        <begin position="28"/>
        <end position="194"/>
    </location>
</feature>
<dbReference type="PANTHER" id="PTHR13710:SF105">
    <property type="entry name" value="ATP-DEPENDENT DNA HELICASE Q1"/>
    <property type="match status" value="1"/>
</dbReference>
<dbReference type="EMBL" id="CP040812">
    <property type="protein sequence ID" value="QCY69996.1"/>
    <property type="molecule type" value="Genomic_DNA"/>
</dbReference>
<dbReference type="InterPro" id="IPR027417">
    <property type="entry name" value="P-loop_NTPase"/>
</dbReference>
<comment type="similarity">
    <text evidence="3">Belongs to the helicase family. RecQ subfamily.</text>
</comment>
<dbReference type="InterPro" id="IPR004589">
    <property type="entry name" value="DNA_helicase_ATP-dep_RecQ"/>
</dbReference>
<keyword evidence="6" id="KW-0227">DNA damage</keyword>
<dbReference type="GO" id="GO:0005524">
    <property type="term" value="F:ATP binding"/>
    <property type="evidence" value="ECO:0007669"/>
    <property type="project" value="UniProtKB-KW"/>
</dbReference>
<evidence type="ECO:0000256" key="5">
    <source>
        <dbReference type="ARBA" id="ARBA00022741"/>
    </source>
</evidence>
<comment type="cofactor">
    <cofactor evidence="2">
        <name>Zn(2+)</name>
        <dbReference type="ChEBI" id="CHEBI:29105"/>
    </cofactor>
</comment>
<dbReference type="Pfam" id="PF00570">
    <property type="entry name" value="HRDC"/>
    <property type="match status" value="1"/>
</dbReference>
<dbReference type="Gene3D" id="1.10.150.80">
    <property type="entry name" value="HRDC domain"/>
    <property type="match status" value="1"/>
</dbReference>
<evidence type="ECO:0000256" key="16">
    <source>
        <dbReference type="NCBIfam" id="TIGR01389"/>
    </source>
</evidence>
<keyword evidence="10" id="KW-0067">ATP-binding</keyword>
<evidence type="ECO:0000256" key="1">
    <source>
        <dbReference type="ARBA" id="ARBA00001946"/>
    </source>
</evidence>
<dbReference type="InterPro" id="IPR044876">
    <property type="entry name" value="HRDC_dom_sf"/>
</dbReference>
<keyword evidence="4" id="KW-0479">Metal-binding</keyword>
<evidence type="ECO:0000256" key="14">
    <source>
        <dbReference type="ARBA" id="ARBA00023235"/>
    </source>
</evidence>
<dbReference type="GO" id="GO:0003677">
    <property type="term" value="F:DNA binding"/>
    <property type="evidence" value="ECO:0007669"/>
    <property type="project" value="UniProtKB-KW"/>
</dbReference>
<dbReference type="SUPFAM" id="SSF47819">
    <property type="entry name" value="HRDC-like"/>
    <property type="match status" value="1"/>
</dbReference>
<evidence type="ECO:0000256" key="7">
    <source>
        <dbReference type="ARBA" id="ARBA00022801"/>
    </source>
</evidence>
<reference evidence="20 21" key="1">
    <citation type="submission" date="2019-06" db="EMBL/GenBank/DDBJ databases">
        <title>Complete genome sequence of Antarcticibacterium flavum KCTC 52984T from an Antarctic marine sediment.</title>
        <authorList>
            <person name="Lee Y.M."/>
            <person name="Shin S.C."/>
        </authorList>
    </citation>
    <scope>NUCLEOTIDE SEQUENCE [LARGE SCALE GENOMIC DNA]</scope>
    <source>
        <strain evidence="20 21">KCTC 52984</strain>
    </source>
</reference>
<accession>A0A5B7X3A8</accession>
<dbReference type="InterPro" id="IPR036390">
    <property type="entry name" value="WH_DNA-bd_sf"/>
</dbReference>
<dbReference type="InterPro" id="IPR032284">
    <property type="entry name" value="RecQ_Zn-bd"/>
</dbReference>
<dbReference type="InterPro" id="IPR006293">
    <property type="entry name" value="DNA_helicase_ATP-dep_RecQ_bac"/>
</dbReference>
<dbReference type="CDD" id="cd17920">
    <property type="entry name" value="DEXHc_RecQ"/>
    <property type="match status" value="1"/>
</dbReference>
<dbReference type="PROSITE" id="PS51192">
    <property type="entry name" value="HELICASE_ATP_BIND_1"/>
    <property type="match status" value="1"/>
</dbReference>
<comment type="cofactor">
    <cofactor evidence="1">
        <name>Mg(2+)</name>
        <dbReference type="ChEBI" id="CHEBI:18420"/>
    </cofactor>
</comment>
<dbReference type="GO" id="GO:0006260">
    <property type="term" value="P:DNA replication"/>
    <property type="evidence" value="ECO:0007669"/>
    <property type="project" value="InterPro"/>
</dbReference>
<evidence type="ECO:0000256" key="3">
    <source>
        <dbReference type="ARBA" id="ARBA00005446"/>
    </source>
</evidence>
<dbReference type="PANTHER" id="PTHR13710">
    <property type="entry name" value="DNA HELICASE RECQ FAMILY MEMBER"/>
    <property type="match status" value="1"/>
</dbReference>
<evidence type="ECO:0000256" key="15">
    <source>
        <dbReference type="ARBA" id="ARBA00034617"/>
    </source>
</evidence>
<dbReference type="InterPro" id="IPR011545">
    <property type="entry name" value="DEAD/DEAH_box_helicase_dom"/>
</dbReference>
<feature type="domain" description="HRDC" evidence="17">
    <location>
        <begin position="515"/>
        <end position="595"/>
    </location>
</feature>
<evidence type="ECO:0000259" key="17">
    <source>
        <dbReference type="PROSITE" id="PS50967"/>
    </source>
</evidence>
<evidence type="ECO:0000256" key="8">
    <source>
        <dbReference type="ARBA" id="ARBA00022806"/>
    </source>
</evidence>
<dbReference type="NCBIfam" id="TIGR01389">
    <property type="entry name" value="recQ"/>
    <property type="match status" value="1"/>
</dbReference>
<dbReference type="GO" id="GO:0043138">
    <property type="term" value="F:3'-5' DNA helicase activity"/>
    <property type="evidence" value="ECO:0007669"/>
    <property type="project" value="UniProtKB-EC"/>
</dbReference>
<dbReference type="InterPro" id="IPR002121">
    <property type="entry name" value="HRDC_dom"/>
</dbReference>
<dbReference type="SUPFAM" id="SSF46785">
    <property type="entry name" value="Winged helix' DNA-binding domain"/>
    <property type="match status" value="1"/>
</dbReference>
<dbReference type="GO" id="GO:0006281">
    <property type="term" value="P:DNA repair"/>
    <property type="evidence" value="ECO:0007669"/>
    <property type="project" value="UniProtKB-KW"/>
</dbReference>
<comment type="catalytic activity">
    <reaction evidence="15">
        <text>Couples ATP hydrolysis with the unwinding of duplex DNA by translocating in the 3'-5' direction.</text>
        <dbReference type="EC" id="5.6.2.4"/>
    </reaction>
</comment>
<sequence length="726" mass="81934">MSTNLNLISLLKENFGFDSFRPNQKQIILELLAGKDVMAIMPTGGGKSLCYQLPALALPGTTLVISPLIALMKDQVDALLVNGIKAAYYNSSQPPQIQTEVLTRLREGKLDLFYLAPESLPFLLSRLVNSNINLIAIDEAHCISSWGHDFRPAYTKLRVLRNKFPEIPILALTATADRATQDDILEQLNIPEASRHIASFDRKNLYLEVKPGNNRQKHILNFLKKKQQESGIIYCLSRKGTEKLAATLLANGHTAKAYHAGMTPEDRNRIQEDFVNDRVPIIVATIAFGMGIDKSNVRWVIHYNLPKNIEGYYQEIGRGGRDGLPAYTLLFYSYADIIQLRKFAKGTATEEFQLAKLERMQQYAEALSCRRIALLNYFGEHVSSNCGNCDICNAPPKYFDGTILAQKICSAVMRLKEREAPGMLVDVLRGAQNAAVLEKGYNKIKSYGSIKDIAWRDLHQYVIQLINQGVLEIRFHQGGRLLLTPRANAVLFRDEQVKLALIDQVVKEAKETFTERNSASLFEKLRSLRSRLAAEEGVPAYMIFSDASLRHMEERLPGSEEEFGNISGVGRIKQEKYALRFLKVIYNFKQIDKPKIPTHLQSLHLFKAGASVDEIAQQRFLKAETIGSHLLKVLEAGEIFNTERLITPKEFEKIKSAIESVGGSEALKSLFEYLNAEIPYWKIRIGLYLLKKLEKGSDAKSIKTIVRQINFRENMSDIPSLRQGRV</sequence>
<dbReference type="SMART" id="SM00487">
    <property type="entry name" value="DEXDc"/>
    <property type="match status" value="1"/>
</dbReference>
<evidence type="ECO:0000256" key="12">
    <source>
        <dbReference type="ARBA" id="ARBA00023172"/>
    </source>
</evidence>
<evidence type="ECO:0000256" key="10">
    <source>
        <dbReference type="ARBA" id="ARBA00022840"/>
    </source>
</evidence>
<keyword evidence="8 20" id="KW-0347">Helicase</keyword>
<gene>
    <name evidence="20" type="primary">recQ</name>
    <name evidence="20" type="ORF">FHG64_11630</name>
</gene>
<dbReference type="Pfam" id="PF16124">
    <property type="entry name" value="RecQ_Zn_bind"/>
    <property type="match status" value="1"/>
</dbReference>
<evidence type="ECO:0000259" key="18">
    <source>
        <dbReference type="PROSITE" id="PS51192"/>
    </source>
</evidence>
<dbReference type="OrthoDB" id="9763310at2"/>
<dbReference type="RefSeq" id="WP_139066560.1">
    <property type="nucleotide sequence ID" value="NZ_CP040812.1"/>
</dbReference>
<keyword evidence="14" id="KW-0413">Isomerase</keyword>
<protein>
    <recommendedName>
        <fullName evidence="16">DNA helicase RecQ</fullName>
        <ecNumber evidence="16">5.6.2.4</ecNumber>
    </recommendedName>
</protein>
<dbReference type="GO" id="GO:0005737">
    <property type="term" value="C:cytoplasm"/>
    <property type="evidence" value="ECO:0007669"/>
    <property type="project" value="TreeGrafter"/>
</dbReference>
<dbReference type="SMART" id="SM00956">
    <property type="entry name" value="RQC"/>
    <property type="match status" value="1"/>
</dbReference>
<dbReference type="Pfam" id="PF09382">
    <property type="entry name" value="RQC"/>
    <property type="match status" value="1"/>
</dbReference>
<evidence type="ECO:0000256" key="13">
    <source>
        <dbReference type="ARBA" id="ARBA00023204"/>
    </source>
</evidence>
<dbReference type="Pfam" id="PF00270">
    <property type="entry name" value="DEAD"/>
    <property type="match status" value="1"/>
</dbReference>
<dbReference type="AlphaFoldDB" id="A0A5B7X3A8"/>
<dbReference type="GO" id="GO:0030894">
    <property type="term" value="C:replisome"/>
    <property type="evidence" value="ECO:0007669"/>
    <property type="project" value="TreeGrafter"/>
</dbReference>
<dbReference type="SMART" id="SM00341">
    <property type="entry name" value="HRDC"/>
    <property type="match status" value="1"/>
</dbReference>
<feature type="domain" description="Helicase C-terminal" evidence="19">
    <location>
        <begin position="215"/>
        <end position="368"/>
    </location>
</feature>
<dbReference type="InterPro" id="IPR014001">
    <property type="entry name" value="Helicase_ATP-bd"/>
</dbReference>
<dbReference type="InterPro" id="IPR018982">
    <property type="entry name" value="RQC_domain"/>
</dbReference>
<evidence type="ECO:0000256" key="6">
    <source>
        <dbReference type="ARBA" id="ARBA00022763"/>
    </source>
</evidence>
<dbReference type="GO" id="GO:0016787">
    <property type="term" value="F:hydrolase activity"/>
    <property type="evidence" value="ECO:0007669"/>
    <property type="project" value="UniProtKB-KW"/>
</dbReference>
<dbReference type="CDD" id="cd18794">
    <property type="entry name" value="SF2_C_RecQ"/>
    <property type="match status" value="1"/>
</dbReference>
<keyword evidence="5" id="KW-0547">Nucleotide-binding</keyword>
<dbReference type="SMART" id="SM00490">
    <property type="entry name" value="HELICc"/>
    <property type="match status" value="1"/>
</dbReference>
<dbReference type="GO" id="GO:0009378">
    <property type="term" value="F:four-way junction helicase activity"/>
    <property type="evidence" value="ECO:0007669"/>
    <property type="project" value="TreeGrafter"/>
</dbReference>
<proteinExistence type="inferred from homology"/>
<keyword evidence="7 20" id="KW-0378">Hydrolase</keyword>
<keyword evidence="11" id="KW-0238">DNA-binding</keyword>
<dbReference type="GO" id="GO:0009432">
    <property type="term" value="P:SOS response"/>
    <property type="evidence" value="ECO:0007669"/>
    <property type="project" value="UniProtKB-UniRule"/>
</dbReference>
<organism evidence="20 21">
    <name type="scientific">Antarcticibacterium flavum</name>
    <dbReference type="NCBI Taxonomy" id="2058175"/>
    <lineage>
        <taxon>Bacteria</taxon>
        <taxon>Pseudomonadati</taxon>
        <taxon>Bacteroidota</taxon>
        <taxon>Flavobacteriia</taxon>
        <taxon>Flavobacteriales</taxon>
        <taxon>Flavobacteriaceae</taxon>
        <taxon>Antarcticibacterium</taxon>
    </lineage>
</organism>
<dbReference type="Pfam" id="PF00271">
    <property type="entry name" value="Helicase_C"/>
    <property type="match status" value="1"/>
</dbReference>
<evidence type="ECO:0000259" key="19">
    <source>
        <dbReference type="PROSITE" id="PS51194"/>
    </source>
</evidence>
<dbReference type="Gene3D" id="1.10.10.10">
    <property type="entry name" value="Winged helix-like DNA-binding domain superfamily/Winged helix DNA-binding domain"/>
    <property type="match status" value="1"/>
</dbReference>
<evidence type="ECO:0000313" key="20">
    <source>
        <dbReference type="EMBL" id="QCY69996.1"/>
    </source>
</evidence>
<evidence type="ECO:0000313" key="21">
    <source>
        <dbReference type="Proteomes" id="UP000309016"/>
    </source>
</evidence>
<dbReference type="InterPro" id="IPR029491">
    <property type="entry name" value="Helicase_HTH"/>
</dbReference>
<keyword evidence="9" id="KW-0862">Zinc</keyword>
<dbReference type="InterPro" id="IPR001650">
    <property type="entry name" value="Helicase_C-like"/>
</dbReference>
<dbReference type="KEGG" id="afla:FHG64_11630"/>
<dbReference type="Pfam" id="PF14493">
    <property type="entry name" value="HTH_40"/>
    <property type="match status" value="1"/>
</dbReference>
<evidence type="ECO:0000256" key="9">
    <source>
        <dbReference type="ARBA" id="ARBA00022833"/>
    </source>
</evidence>
<evidence type="ECO:0000256" key="4">
    <source>
        <dbReference type="ARBA" id="ARBA00022723"/>
    </source>
</evidence>